<accession>A0A0A8ZZI4</accession>
<evidence type="ECO:0000313" key="1">
    <source>
        <dbReference type="EMBL" id="JAD42145.1"/>
    </source>
</evidence>
<reference evidence="1" key="2">
    <citation type="journal article" date="2015" name="Data Brief">
        <title>Shoot transcriptome of the giant reed, Arundo donax.</title>
        <authorList>
            <person name="Barrero R.A."/>
            <person name="Guerrero F.D."/>
            <person name="Moolhuijzen P."/>
            <person name="Goolsby J.A."/>
            <person name="Tidwell J."/>
            <person name="Bellgard S.E."/>
            <person name="Bellgard M.I."/>
        </authorList>
    </citation>
    <scope>NUCLEOTIDE SEQUENCE</scope>
    <source>
        <tissue evidence="1">Shoot tissue taken approximately 20 cm above the soil surface</tissue>
    </source>
</reference>
<organism evidence="1">
    <name type="scientific">Arundo donax</name>
    <name type="common">Giant reed</name>
    <name type="synonym">Donax arundinaceus</name>
    <dbReference type="NCBI Taxonomy" id="35708"/>
    <lineage>
        <taxon>Eukaryota</taxon>
        <taxon>Viridiplantae</taxon>
        <taxon>Streptophyta</taxon>
        <taxon>Embryophyta</taxon>
        <taxon>Tracheophyta</taxon>
        <taxon>Spermatophyta</taxon>
        <taxon>Magnoliopsida</taxon>
        <taxon>Liliopsida</taxon>
        <taxon>Poales</taxon>
        <taxon>Poaceae</taxon>
        <taxon>PACMAD clade</taxon>
        <taxon>Arundinoideae</taxon>
        <taxon>Arundineae</taxon>
        <taxon>Arundo</taxon>
    </lineage>
</organism>
<dbReference type="AlphaFoldDB" id="A0A0A8ZZI4"/>
<dbReference type="EMBL" id="GBRH01255750">
    <property type="protein sequence ID" value="JAD42145.1"/>
    <property type="molecule type" value="Transcribed_RNA"/>
</dbReference>
<name>A0A0A8ZZI4_ARUDO</name>
<reference evidence="1" key="1">
    <citation type="submission" date="2014-09" db="EMBL/GenBank/DDBJ databases">
        <authorList>
            <person name="Magalhaes I.L.F."/>
            <person name="Oliveira U."/>
            <person name="Santos F.R."/>
            <person name="Vidigal T.H.D.A."/>
            <person name="Brescovit A.D."/>
            <person name="Santos A.J."/>
        </authorList>
    </citation>
    <scope>NUCLEOTIDE SEQUENCE</scope>
    <source>
        <tissue evidence="1">Shoot tissue taken approximately 20 cm above the soil surface</tissue>
    </source>
</reference>
<protein>
    <submittedName>
        <fullName evidence="1">Uncharacterized protein</fullName>
    </submittedName>
</protein>
<sequence>MKPLVCTSVIHNSRPF</sequence>
<proteinExistence type="predicted"/>